<evidence type="ECO:0000313" key="3">
    <source>
        <dbReference type="Proteomes" id="UP000886523"/>
    </source>
</evidence>
<reference evidence="2" key="1">
    <citation type="journal article" date="2020" name="Nat. Commun.">
        <title>Large-scale genome sequencing of mycorrhizal fungi provides insights into the early evolution of symbiotic traits.</title>
        <authorList>
            <person name="Miyauchi S."/>
            <person name="Kiss E."/>
            <person name="Kuo A."/>
            <person name="Drula E."/>
            <person name="Kohler A."/>
            <person name="Sanchez-Garcia M."/>
            <person name="Morin E."/>
            <person name="Andreopoulos B."/>
            <person name="Barry K.W."/>
            <person name="Bonito G."/>
            <person name="Buee M."/>
            <person name="Carver A."/>
            <person name="Chen C."/>
            <person name="Cichocki N."/>
            <person name="Clum A."/>
            <person name="Culley D."/>
            <person name="Crous P.W."/>
            <person name="Fauchery L."/>
            <person name="Girlanda M."/>
            <person name="Hayes R.D."/>
            <person name="Keri Z."/>
            <person name="LaButti K."/>
            <person name="Lipzen A."/>
            <person name="Lombard V."/>
            <person name="Magnuson J."/>
            <person name="Maillard F."/>
            <person name="Murat C."/>
            <person name="Nolan M."/>
            <person name="Ohm R.A."/>
            <person name="Pangilinan J."/>
            <person name="Pereira M.F."/>
            <person name="Perotto S."/>
            <person name="Peter M."/>
            <person name="Pfister S."/>
            <person name="Riley R."/>
            <person name="Sitrit Y."/>
            <person name="Stielow J.B."/>
            <person name="Szollosi G."/>
            <person name="Zifcakova L."/>
            <person name="Stursova M."/>
            <person name="Spatafora J.W."/>
            <person name="Tedersoo L."/>
            <person name="Vaario L.M."/>
            <person name="Yamada A."/>
            <person name="Yan M."/>
            <person name="Wang P."/>
            <person name="Xu J."/>
            <person name="Bruns T."/>
            <person name="Baldrian P."/>
            <person name="Vilgalys R."/>
            <person name="Dunand C."/>
            <person name="Henrissat B."/>
            <person name="Grigoriev I.V."/>
            <person name="Hibbett D."/>
            <person name="Nagy L.G."/>
            <person name="Martin F.M."/>
        </authorList>
    </citation>
    <scope>NUCLEOTIDE SEQUENCE</scope>
    <source>
        <strain evidence="2">UP504</strain>
    </source>
</reference>
<evidence type="ECO:0000313" key="2">
    <source>
        <dbReference type="EMBL" id="KAF9520776.1"/>
    </source>
</evidence>
<dbReference type="EMBL" id="MU128910">
    <property type="protein sequence ID" value="KAF9520776.1"/>
    <property type="molecule type" value="Genomic_DNA"/>
</dbReference>
<accession>A0A9P6DZQ4</accession>
<name>A0A9P6DZQ4_9AGAM</name>
<evidence type="ECO:0000256" key="1">
    <source>
        <dbReference type="SAM" id="MobiDB-lite"/>
    </source>
</evidence>
<feature type="compositionally biased region" description="Polar residues" evidence="1">
    <location>
        <begin position="527"/>
        <end position="537"/>
    </location>
</feature>
<gene>
    <name evidence="2" type="ORF">BS47DRAFT_1378611</name>
</gene>
<protein>
    <submittedName>
        <fullName evidence="2">Uncharacterized protein</fullName>
    </submittedName>
</protein>
<organism evidence="2 3">
    <name type="scientific">Hydnum rufescens UP504</name>
    <dbReference type="NCBI Taxonomy" id="1448309"/>
    <lineage>
        <taxon>Eukaryota</taxon>
        <taxon>Fungi</taxon>
        <taxon>Dikarya</taxon>
        <taxon>Basidiomycota</taxon>
        <taxon>Agaricomycotina</taxon>
        <taxon>Agaricomycetes</taxon>
        <taxon>Cantharellales</taxon>
        <taxon>Hydnaceae</taxon>
        <taxon>Hydnum</taxon>
    </lineage>
</organism>
<feature type="region of interest" description="Disordered" evidence="1">
    <location>
        <begin position="517"/>
        <end position="537"/>
    </location>
</feature>
<dbReference type="AlphaFoldDB" id="A0A9P6DZQ4"/>
<proteinExistence type="predicted"/>
<sequence length="537" mass="60138">MSLAAATSSSSNALIISSRPRRSAGPFRIQFAEDWRNNGIMEWHHSLGRRPTKINVFQLRREGSAFKHQYVVLILSDNCILRLDRRGDEANPVNTMKDEGTESVDTIADVESLSDLDKTSDCLAKLHCQGSNVDLLNIIKICFGIHRDNKAGRYTLQRFNCYFFAWTLLIATARHIVRWDMLPPDSSWETMSQTLADALLTKTADAMINLMIKGTVITAITTRLKLKSQLSRTMSRRARLTWATPEWLIRLAVRVMLRSSGKSGIHSSLLSRLRSEVQSTLRPTLNSVLTDLRASTLRTTLWKEDVGDAVRDAAYRDATTGILNAITAAVSGIKLTMEDVDAFRSLAGTSGDTLLGGFGAMMKAAPLFAAPEARAMVTDDTKWNELWNSLRDIVRNASKEAMKDEEGGWTELWAVAWETLRPEIRDACRITLKELTDLTKTLPDSYLHIDVRDTIRIHTWIGRYHAVRTAAIYAKTIRDHGRVVGRFHLGSPAKVEKDIREAMDRVWRVVADLDGGDANGSGDHNADVSQPPYTTER</sequence>
<dbReference type="OrthoDB" id="3269726at2759"/>
<keyword evidence="3" id="KW-1185">Reference proteome</keyword>
<dbReference type="Proteomes" id="UP000886523">
    <property type="component" value="Unassembled WGS sequence"/>
</dbReference>
<comment type="caution">
    <text evidence="2">The sequence shown here is derived from an EMBL/GenBank/DDBJ whole genome shotgun (WGS) entry which is preliminary data.</text>
</comment>